<feature type="domain" description="Major facilitator superfamily (MFS) profile" evidence="8">
    <location>
        <begin position="1"/>
        <end position="410"/>
    </location>
</feature>
<feature type="transmembrane region" description="Helical" evidence="7">
    <location>
        <begin position="12"/>
        <end position="35"/>
    </location>
</feature>
<keyword evidence="5 7" id="KW-1133">Transmembrane helix</keyword>
<evidence type="ECO:0000256" key="5">
    <source>
        <dbReference type="ARBA" id="ARBA00022989"/>
    </source>
</evidence>
<evidence type="ECO:0000256" key="7">
    <source>
        <dbReference type="SAM" id="Phobius"/>
    </source>
</evidence>
<evidence type="ECO:0000256" key="6">
    <source>
        <dbReference type="ARBA" id="ARBA00023136"/>
    </source>
</evidence>
<dbReference type="GO" id="GO:0005886">
    <property type="term" value="C:plasma membrane"/>
    <property type="evidence" value="ECO:0007669"/>
    <property type="project" value="UniProtKB-SubCell"/>
</dbReference>
<feature type="transmembrane region" description="Helical" evidence="7">
    <location>
        <begin position="74"/>
        <end position="93"/>
    </location>
</feature>
<evidence type="ECO:0000259" key="8">
    <source>
        <dbReference type="PROSITE" id="PS50850"/>
    </source>
</evidence>
<dbReference type="InterPro" id="IPR005829">
    <property type="entry name" value="Sugar_transporter_CS"/>
</dbReference>
<dbReference type="GO" id="GO:0022857">
    <property type="term" value="F:transmembrane transporter activity"/>
    <property type="evidence" value="ECO:0007669"/>
    <property type="project" value="InterPro"/>
</dbReference>
<evidence type="ECO:0000313" key="10">
    <source>
        <dbReference type="Proteomes" id="UP000310541"/>
    </source>
</evidence>
<sequence length="419" mass="46916">MIVKNLHINVKIRLLVLVLQRLGTTLIIPFMAIYFAQEYGVATAGLIILITIMGSIFASLYAGYYSDKYGRKKILVFASFTRSCAFLLMALFNMPNNQIIAMSIFSLLLINICLGLSIPPTQAMIIDVTSKENRKYVYTLSYWFNNTAMAIGTLLGAFLFKDYFFELLLFVTFLNFVIFFLIKFLLVETHSLKQVIPIKKSPFHEFVNSYKTGINDVLFRKFILAGLLTLGLEMQLGNYISVLLENDFKVVSILDFKITGIIMYGILQVENAVLVIVLAIMLNRLLKKLSVNNLTQLNVGTALFTFGFFGLTITNSFVFLIIAMVILSIGELMYVPVKNTLLAELPDDENRSKYMALNTLNVRGASILGAIGLSIGGLLPPWGMGIIYLLMGAVSILLFYDIFKNKIDTLNEESNVSNG</sequence>
<feature type="transmembrane region" description="Helical" evidence="7">
    <location>
        <begin position="261"/>
        <end position="282"/>
    </location>
</feature>
<dbReference type="InterPro" id="IPR036259">
    <property type="entry name" value="MFS_trans_sf"/>
</dbReference>
<gene>
    <name evidence="9" type="ORF">FBF83_14625</name>
</gene>
<protein>
    <submittedName>
        <fullName evidence="9">MFS transporter</fullName>
    </submittedName>
</protein>
<evidence type="ECO:0000256" key="2">
    <source>
        <dbReference type="ARBA" id="ARBA00022448"/>
    </source>
</evidence>
<accession>A0A4U1MFS7</accession>
<keyword evidence="2" id="KW-0813">Transport</keyword>
<feature type="transmembrane region" description="Helical" evidence="7">
    <location>
        <begin position="222"/>
        <end position="241"/>
    </location>
</feature>
<feature type="transmembrane region" description="Helical" evidence="7">
    <location>
        <begin position="140"/>
        <end position="161"/>
    </location>
</feature>
<keyword evidence="4 7" id="KW-0812">Transmembrane</keyword>
<feature type="transmembrane region" description="Helical" evidence="7">
    <location>
        <begin position="385"/>
        <end position="403"/>
    </location>
</feature>
<feature type="transmembrane region" description="Helical" evidence="7">
    <location>
        <begin position="167"/>
        <end position="186"/>
    </location>
</feature>
<reference evidence="9 10" key="1">
    <citation type="submission" date="2019-04" db="EMBL/GenBank/DDBJ databases">
        <title>Genome sequence of Bacillus hwajinpoensis strain Y2.</title>
        <authorList>
            <person name="Fair J.L."/>
            <person name="Maclea K.S."/>
        </authorList>
    </citation>
    <scope>NUCLEOTIDE SEQUENCE [LARGE SCALE GENOMIC DNA]</scope>
    <source>
        <strain evidence="9 10">Y2</strain>
    </source>
</reference>
<dbReference type="EMBL" id="SWFM01000004">
    <property type="protein sequence ID" value="TKD69232.1"/>
    <property type="molecule type" value="Genomic_DNA"/>
</dbReference>
<name>A0A4U1MFS7_9BACL</name>
<dbReference type="InterPro" id="IPR011701">
    <property type="entry name" value="MFS"/>
</dbReference>
<dbReference type="PANTHER" id="PTHR23517:SF3">
    <property type="entry name" value="INTEGRAL MEMBRANE TRANSPORT PROTEIN"/>
    <property type="match status" value="1"/>
</dbReference>
<evidence type="ECO:0000256" key="4">
    <source>
        <dbReference type="ARBA" id="ARBA00022692"/>
    </source>
</evidence>
<evidence type="ECO:0000256" key="3">
    <source>
        <dbReference type="ARBA" id="ARBA00022475"/>
    </source>
</evidence>
<keyword evidence="6 7" id="KW-0472">Membrane</keyword>
<dbReference type="Pfam" id="PF07690">
    <property type="entry name" value="MFS_1"/>
    <property type="match status" value="1"/>
</dbReference>
<dbReference type="AlphaFoldDB" id="A0A4U1MFS7"/>
<dbReference type="Proteomes" id="UP000310541">
    <property type="component" value="Unassembled WGS sequence"/>
</dbReference>
<feature type="transmembrane region" description="Helical" evidence="7">
    <location>
        <begin position="99"/>
        <end position="119"/>
    </location>
</feature>
<comment type="caution">
    <text evidence="9">The sequence shown here is derived from an EMBL/GenBank/DDBJ whole genome shotgun (WGS) entry which is preliminary data.</text>
</comment>
<feature type="transmembrane region" description="Helical" evidence="7">
    <location>
        <begin position="41"/>
        <end position="62"/>
    </location>
</feature>
<dbReference type="InterPro" id="IPR020846">
    <property type="entry name" value="MFS_dom"/>
</dbReference>
<dbReference type="InterPro" id="IPR050171">
    <property type="entry name" value="MFS_Transporters"/>
</dbReference>
<dbReference type="OrthoDB" id="9793283at2"/>
<comment type="subcellular location">
    <subcellularLocation>
        <location evidence="1">Cell membrane</location>
        <topology evidence="1">Multi-pass membrane protein</topology>
    </subcellularLocation>
</comment>
<dbReference type="PANTHER" id="PTHR23517">
    <property type="entry name" value="RESISTANCE PROTEIN MDTM, PUTATIVE-RELATED-RELATED"/>
    <property type="match status" value="1"/>
</dbReference>
<organism evidence="9 10">
    <name type="scientific">Guptibacillus hwajinpoensis</name>
    <dbReference type="NCBI Taxonomy" id="208199"/>
    <lineage>
        <taxon>Bacteria</taxon>
        <taxon>Bacillati</taxon>
        <taxon>Bacillota</taxon>
        <taxon>Bacilli</taxon>
        <taxon>Bacillales</taxon>
        <taxon>Guptibacillaceae</taxon>
        <taxon>Guptibacillus</taxon>
    </lineage>
</organism>
<dbReference type="PROSITE" id="PS50850">
    <property type="entry name" value="MFS"/>
    <property type="match status" value="1"/>
</dbReference>
<feature type="transmembrane region" description="Helical" evidence="7">
    <location>
        <begin position="317"/>
        <end position="335"/>
    </location>
</feature>
<dbReference type="Gene3D" id="1.20.1250.20">
    <property type="entry name" value="MFS general substrate transporter like domains"/>
    <property type="match status" value="1"/>
</dbReference>
<evidence type="ECO:0000313" key="9">
    <source>
        <dbReference type="EMBL" id="TKD69232.1"/>
    </source>
</evidence>
<dbReference type="PROSITE" id="PS00216">
    <property type="entry name" value="SUGAR_TRANSPORT_1"/>
    <property type="match status" value="1"/>
</dbReference>
<keyword evidence="3" id="KW-1003">Cell membrane</keyword>
<evidence type="ECO:0000256" key="1">
    <source>
        <dbReference type="ARBA" id="ARBA00004651"/>
    </source>
</evidence>
<dbReference type="SUPFAM" id="SSF103473">
    <property type="entry name" value="MFS general substrate transporter"/>
    <property type="match status" value="1"/>
</dbReference>
<proteinExistence type="predicted"/>